<dbReference type="Pfam" id="PF01351">
    <property type="entry name" value="RNase_HII"/>
    <property type="match status" value="1"/>
</dbReference>
<dbReference type="GO" id="GO:0046872">
    <property type="term" value="F:metal ion binding"/>
    <property type="evidence" value="ECO:0007669"/>
    <property type="project" value="UniProtKB-KW"/>
</dbReference>
<comment type="similarity">
    <text evidence="3">Belongs to the RNase HII family. Eukaryotic subfamily.</text>
</comment>
<dbReference type="InterPro" id="IPR024567">
    <property type="entry name" value="RNase_HII/HIII_dom"/>
</dbReference>
<dbReference type="PANTHER" id="PTHR10954">
    <property type="entry name" value="RIBONUCLEASE H2 SUBUNIT A"/>
    <property type="match status" value="1"/>
</dbReference>
<feature type="domain" description="RNase H type-2" evidence="12">
    <location>
        <begin position="28"/>
        <end position="250"/>
    </location>
</feature>
<evidence type="ECO:0000256" key="11">
    <source>
        <dbReference type="RuleBase" id="RU003515"/>
    </source>
</evidence>
<dbReference type="Proteomes" id="UP000007875">
    <property type="component" value="Unassembled WGS sequence"/>
</dbReference>
<dbReference type="GO" id="GO:0004523">
    <property type="term" value="F:RNA-DNA hybrid ribonuclease activity"/>
    <property type="evidence" value="ECO:0007669"/>
    <property type="project" value="UniProtKB-UniRule"/>
</dbReference>
<dbReference type="GO" id="GO:0006298">
    <property type="term" value="P:mismatch repair"/>
    <property type="evidence" value="ECO:0007669"/>
    <property type="project" value="TreeGrafter"/>
</dbReference>
<evidence type="ECO:0000256" key="4">
    <source>
        <dbReference type="ARBA" id="ARBA00011277"/>
    </source>
</evidence>
<dbReference type="Gene3D" id="1.10.10.460">
    <property type="entry name" value="Ribonuclease hii. Domain 2"/>
    <property type="match status" value="1"/>
</dbReference>
<evidence type="ECO:0000256" key="2">
    <source>
        <dbReference type="ARBA" id="ARBA00001946"/>
    </source>
</evidence>
<dbReference type="Gene3D" id="3.30.420.10">
    <property type="entry name" value="Ribonuclease H-like superfamily/Ribonuclease H"/>
    <property type="match status" value="1"/>
</dbReference>
<evidence type="ECO:0000256" key="6">
    <source>
        <dbReference type="ARBA" id="ARBA00022723"/>
    </source>
</evidence>
<comment type="subunit">
    <text evidence="4">The RNase H2 complex is a heterotrimer composed of the catalytic subunit RNASEH2A and the non-catalytic subunits RNASEH2B and RNASEH2C.</text>
</comment>
<keyword evidence="14" id="KW-1185">Reference proteome</keyword>
<evidence type="ECO:0000259" key="12">
    <source>
        <dbReference type="PROSITE" id="PS51975"/>
    </source>
</evidence>
<feature type="binding site" evidence="10">
    <location>
        <position position="35"/>
    </location>
    <ligand>
        <name>a divalent metal cation</name>
        <dbReference type="ChEBI" id="CHEBI:60240"/>
    </ligand>
</feature>
<evidence type="ECO:0000256" key="8">
    <source>
        <dbReference type="ARBA" id="ARBA00022801"/>
    </source>
</evidence>
<keyword evidence="5 10" id="KW-0540">Nuclease</keyword>
<dbReference type="InterPro" id="IPR023160">
    <property type="entry name" value="RNase_HII_hlx-loop-hlx_cap_dom"/>
</dbReference>
<dbReference type="FunCoup" id="H2ZLU9">
    <property type="interactions" value="236"/>
</dbReference>
<dbReference type="InterPro" id="IPR036397">
    <property type="entry name" value="RNaseH_sf"/>
</dbReference>
<feature type="binding site" evidence="10">
    <location>
        <position position="142"/>
    </location>
    <ligand>
        <name>a divalent metal cation</name>
        <dbReference type="ChEBI" id="CHEBI:60240"/>
    </ligand>
</feature>
<dbReference type="EC" id="3.1.26.4" evidence="11"/>
<organism evidence="13 14">
    <name type="scientific">Ciona savignyi</name>
    <name type="common">Pacific transparent sea squirt</name>
    <dbReference type="NCBI Taxonomy" id="51511"/>
    <lineage>
        <taxon>Eukaryota</taxon>
        <taxon>Metazoa</taxon>
        <taxon>Chordata</taxon>
        <taxon>Tunicata</taxon>
        <taxon>Ascidiacea</taxon>
        <taxon>Phlebobranchia</taxon>
        <taxon>Cionidae</taxon>
        <taxon>Ciona</taxon>
    </lineage>
</organism>
<sequence>MDIDPFLNKSDENYKFWSELSELLKSEPCCLGIDEAGRGPVLGPMVYAACFTPISCKEKLAKLGCDDSKVLKEEQRDGLFDTLNNANEYIGWIVNILSPNYISTSMLGRTKYNLNAMSHDTAIDLIRSAIKMGVDVQQVFIDTVGIAQTYSDKLKKIFPSMEITVEKKADAKYPVVSAASICAKVCRDKAVKQWKFRENPDIDTKYGSGYPSDPVTKAWLRKNVDRIFGFPNFVRFSWSTASKLLETEAAPVHWPDDDDEVSNEPITTYFTKKGKPRHSFFTDNKLNLVTNL</sequence>
<dbReference type="InParanoid" id="H2ZLU9"/>
<protein>
    <recommendedName>
        <fullName evidence="11">Ribonuclease</fullName>
        <ecNumber evidence="11">3.1.26.4</ecNumber>
    </recommendedName>
</protein>
<dbReference type="STRING" id="51511.ENSCSAVP00000018565"/>
<keyword evidence="6 10" id="KW-0479">Metal-binding</keyword>
<dbReference type="GO" id="GO:0032299">
    <property type="term" value="C:ribonuclease H2 complex"/>
    <property type="evidence" value="ECO:0007669"/>
    <property type="project" value="UniProtKB-ARBA"/>
</dbReference>
<evidence type="ECO:0000256" key="3">
    <source>
        <dbReference type="ARBA" id="ARBA00007058"/>
    </source>
</evidence>
<dbReference type="PANTHER" id="PTHR10954:SF7">
    <property type="entry name" value="RIBONUCLEASE H2 SUBUNIT A"/>
    <property type="match status" value="1"/>
</dbReference>
<dbReference type="GeneTree" id="ENSGT00390000010768"/>
<accession>H2ZLU9</accession>
<comment type="catalytic activity">
    <reaction evidence="1 10 11">
        <text>Endonucleolytic cleavage to 5'-phosphomonoester.</text>
        <dbReference type="EC" id="3.1.26.4"/>
    </reaction>
</comment>
<comment type="function">
    <text evidence="11">Endonuclease that specifically degrades the RNA of RNA-DNA hybrids.</text>
</comment>
<keyword evidence="7 10" id="KW-0255">Endonuclease</keyword>
<evidence type="ECO:0000256" key="10">
    <source>
        <dbReference type="PROSITE-ProRule" id="PRU01319"/>
    </source>
</evidence>
<dbReference type="InterPro" id="IPR001352">
    <property type="entry name" value="RNase_HII/HIII"/>
</dbReference>
<dbReference type="FunFam" id="1.10.10.460:FF:000001">
    <property type="entry name" value="Ribonuclease"/>
    <property type="match status" value="1"/>
</dbReference>
<dbReference type="eggNOG" id="KOG2299">
    <property type="taxonomic scope" value="Eukaryota"/>
</dbReference>
<dbReference type="OMA" id="REECRFF"/>
<dbReference type="HOGENOM" id="CLU_036532_0_3_1"/>
<reference evidence="14" key="1">
    <citation type="submission" date="2003-08" db="EMBL/GenBank/DDBJ databases">
        <authorList>
            <person name="Birren B."/>
            <person name="Nusbaum C."/>
            <person name="Abebe A."/>
            <person name="Abouelleil A."/>
            <person name="Adekoya E."/>
            <person name="Ait-zahra M."/>
            <person name="Allen N."/>
            <person name="Allen T."/>
            <person name="An P."/>
            <person name="Anderson M."/>
            <person name="Anderson S."/>
            <person name="Arachchi H."/>
            <person name="Armbruster J."/>
            <person name="Bachantsang P."/>
            <person name="Baldwin J."/>
            <person name="Barry A."/>
            <person name="Bayul T."/>
            <person name="Blitshsteyn B."/>
            <person name="Bloom T."/>
            <person name="Blye J."/>
            <person name="Boguslavskiy L."/>
            <person name="Borowsky M."/>
            <person name="Boukhgalter B."/>
            <person name="Brunache A."/>
            <person name="Butler J."/>
            <person name="Calixte N."/>
            <person name="Calvo S."/>
            <person name="Camarata J."/>
            <person name="Campo K."/>
            <person name="Chang J."/>
            <person name="Cheshatsang Y."/>
            <person name="Citroen M."/>
            <person name="Collymore A."/>
            <person name="Considine T."/>
            <person name="Cook A."/>
            <person name="Cooke P."/>
            <person name="Corum B."/>
            <person name="Cuomo C."/>
            <person name="David R."/>
            <person name="Dawoe T."/>
            <person name="Degray S."/>
            <person name="Dodge S."/>
            <person name="Dooley K."/>
            <person name="Dorje P."/>
            <person name="Dorjee K."/>
            <person name="Dorris L."/>
            <person name="Duffey N."/>
            <person name="Dupes A."/>
            <person name="Elkins T."/>
            <person name="Engels R."/>
            <person name="Erickson J."/>
            <person name="Farina A."/>
            <person name="Faro S."/>
            <person name="Ferreira P."/>
            <person name="Fischer H."/>
            <person name="Fitzgerald M."/>
            <person name="Foley K."/>
            <person name="Gage D."/>
            <person name="Galagan J."/>
            <person name="Gearin G."/>
            <person name="Gnerre S."/>
            <person name="Gnirke A."/>
            <person name="Goyette A."/>
            <person name="Graham J."/>
            <person name="Grandbois E."/>
            <person name="Gyaltsen K."/>
            <person name="Hafez N."/>
            <person name="Hagopian D."/>
            <person name="Hagos B."/>
            <person name="Hall J."/>
            <person name="Hatcher B."/>
            <person name="Heller A."/>
            <person name="Higgins H."/>
            <person name="Honan T."/>
            <person name="Horn A."/>
            <person name="Houde N."/>
            <person name="Hughes L."/>
            <person name="Hulme W."/>
            <person name="Husby E."/>
            <person name="Iliev I."/>
            <person name="Jaffe D."/>
            <person name="Jones C."/>
            <person name="Kamal M."/>
            <person name="Kamat A."/>
            <person name="Kamvysselis M."/>
            <person name="Karlsson E."/>
            <person name="Kells C."/>
            <person name="Kieu A."/>
            <person name="Kisner P."/>
            <person name="Kodira C."/>
            <person name="Kulbokas E."/>
            <person name="Labutti K."/>
            <person name="Lama D."/>
            <person name="Landers T."/>
            <person name="Leger J."/>
            <person name="Levine S."/>
            <person name="Lewis D."/>
            <person name="Lewis T."/>
            <person name="Lindblad-toh K."/>
            <person name="Liu X."/>
            <person name="Lokyitsang T."/>
            <person name="Lokyitsang Y."/>
            <person name="Lucien O."/>
            <person name="Lui A."/>
            <person name="Ma L.J."/>
            <person name="Mabbitt R."/>
            <person name="Macdonald J."/>
            <person name="Maclean C."/>
            <person name="Major J."/>
            <person name="Manning J."/>
            <person name="Marabella R."/>
            <person name="Maru K."/>
            <person name="Matthews C."/>
            <person name="Mauceli E."/>
            <person name="Mccarthy M."/>
            <person name="Mcdonough S."/>
            <person name="Mcghee T."/>
            <person name="Meldrim J."/>
            <person name="Meneus L."/>
            <person name="Mesirov J."/>
            <person name="Mihalev A."/>
            <person name="Mihova T."/>
            <person name="Mikkelsen T."/>
            <person name="Mlenga V."/>
            <person name="Moru K."/>
            <person name="Mozes J."/>
            <person name="Mulrain L."/>
            <person name="Munson G."/>
            <person name="Naylor J."/>
            <person name="Newes C."/>
            <person name="Nguyen C."/>
            <person name="Nguyen N."/>
            <person name="Nguyen T."/>
            <person name="Nicol R."/>
            <person name="Nielsen C."/>
            <person name="Nizzari M."/>
            <person name="Norbu C."/>
            <person name="Norbu N."/>
            <person name="O'donnell P."/>
            <person name="Okoawo O."/>
            <person name="O'leary S."/>
            <person name="Omotosho B."/>
            <person name="O'neill K."/>
            <person name="Osman S."/>
            <person name="Parker S."/>
            <person name="Perrin D."/>
            <person name="Phunkhang P."/>
            <person name="Piqani B."/>
            <person name="Purcell S."/>
            <person name="Rachupka T."/>
            <person name="Ramasamy U."/>
            <person name="Rameau R."/>
            <person name="Ray V."/>
            <person name="Raymond C."/>
            <person name="Retta R."/>
            <person name="Richardson S."/>
            <person name="Rise C."/>
            <person name="Rodriguez J."/>
            <person name="Rogers J."/>
            <person name="Rogov P."/>
            <person name="Rutman M."/>
            <person name="Schupbach R."/>
            <person name="Seaman C."/>
            <person name="Settipalli S."/>
            <person name="Sharpe T."/>
            <person name="Sheridan J."/>
            <person name="Sherpa N."/>
            <person name="Shi J."/>
            <person name="Smirnov S."/>
            <person name="Smith C."/>
            <person name="Sougnez C."/>
            <person name="Spencer B."/>
            <person name="Stalker J."/>
            <person name="Stange-thomann N."/>
            <person name="Stavropoulos S."/>
            <person name="Stetson K."/>
            <person name="Stone C."/>
            <person name="Stone S."/>
            <person name="Stubbs M."/>
            <person name="Talamas J."/>
            <person name="Tchuinga P."/>
            <person name="Tenzing P."/>
            <person name="Tesfaye S."/>
            <person name="Theodore J."/>
            <person name="Thoulutsang Y."/>
            <person name="Topham K."/>
            <person name="Towey S."/>
            <person name="Tsamla T."/>
            <person name="Tsomo N."/>
            <person name="Vallee D."/>
            <person name="Vassiliev H."/>
            <person name="Venkataraman V."/>
            <person name="Vinson J."/>
            <person name="Vo A."/>
            <person name="Wade C."/>
            <person name="Wang S."/>
            <person name="Wangchuk T."/>
            <person name="Wangdi T."/>
            <person name="Whittaker C."/>
            <person name="Wilkinson J."/>
            <person name="Wu Y."/>
            <person name="Wyman D."/>
            <person name="Yadav S."/>
            <person name="Yang S."/>
            <person name="Yang X."/>
            <person name="Yeager S."/>
            <person name="Yee E."/>
            <person name="Young G."/>
            <person name="Zainoun J."/>
            <person name="Zembeck L."/>
            <person name="Zimmer A."/>
            <person name="Zody M."/>
            <person name="Lander E."/>
        </authorList>
    </citation>
    <scope>NUCLEOTIDE SEQUENCE [LARGE SCALE GENOMIC DNA]</scope>
</reference>
<name>H2ZLU9_CIOSA</name>
<reference evidence="13" key="2">
    <citation type="submission" date="2025-08" db="UniProtKB">
        <authorList>
            <consortium name="Ensembl"/>
        </authorList>
    </citation>
    <scope>IDENTIFICATION</scope>
</reference>
<dbReference type="InterPro" id="IPR012337">
    <property type="entry name" value="RNaseH-like_sf"/>
</dbReference>
<evidence type="ECO:0000256" key="1">
    <source>
        <dbReference type="ARBA" id="ARBA00000077"/>
    </source>
</evidence>
<dbReference type="AlphaFoldDB" id="H2ZLU9"/>
<evidence type="ECO:0000313" key="14">
    <source>
        <dbReference type="Proteomes" id="UP000007875"/>
    </source>
</evidence>
<comment type="cofactor">
    <cofactor evidence="10">
        <name>Mn(2+)</name>
        <dbReference type="ChEBI" id="CHEBI:29035"/>
    </cofactor>
    <cofactor evidence="10">
        <name>Mg(2+)</name>
        <dbReference type="ChEBI" id="CHEBI:18420"/>
    </cofactor>
    <text evidence="10">Manganese or magnesium. Binds 1 divalent metal ion per monomer in the absence of substrate. May bind a second metal ion after substrate binding.</text>
</comment>
<dbReference type="CDD" id="cd07181">
    <property type="entry name" value="RNase_HII_eukaryota_like"/>
    <property type="match status" value="1"/>
</dbReference>
<reference evidence="13" key="3">
    <citation type="submission" date="2025-09" db="UniProtKB">
        <authorList>
            <consortium name="Ensembl"/>
        </authorList>
    </citation>
    <scope>IDENTIFICATION</scope>
</reference>
<evidence type="ECO:0000256" key="9">
    <source>
        <dbReference type="ARBA" id="ARBA00024981"/>
    </source>
</evidence>
<evidence type="ECO:0000256" key="7">
    <source>
        <dbReference type="ARBA" id="ARBA00022759"/>
    </source>
</evidence>
<comment type="function">
    <text evidence="9">Catalytic subunit of RNase HII, an endonuclease that specifically degrades the RNA of RNA:DNA hybrids. Participates in DNA replication, possibly by mediating the removal of lagging-strand Okazaki fragment RNA primers during DNA replication. Mediates the excision of single ribonucleotides from DNA:RNA duplexes.</text>
</comment>
<dbReference type="NCBIfam" id="TIGR00729">
    <property type="entry name" value="ribonuclease HII"/>
    <property type="match status" value="1"/>
</dbReference>
<proteinExistence type="inferred from homology"/>
<keyword evidence="8 10" id="KW-0378">Hydrolase</keyword>
<feature type="binding site" evidence="10">
    <location>
        <position position="34"/>
    </location>
    <ligand>
        <name>a divalent metal cation</name>
        <dbReference type="ChEBI" id="CHEBI:60240"/>
    </ligand>
</feature>
<dbReference type="FunFam" id="3.30.420.10:FF:000016">
    <property type="entry name" value="Ribonuclease"/>
    <property type="match status" value="1"/>
</dbReference>
<evidence type="ECO:0000313" key="13">
    <source>
        <dbReference type="Ensembl" id="ENSCSAVP00000018565.1"/>
    </source>
</evidence>
<dbReference type="PROSITE" id="PS51975">
    <property type="entry name" value="RNASE_H_2"/>
    <property type="match status" value="1"/>
</dbReference>
<dbReference type="GO" id="GO:0003723">
    <property type="term" value="F:RNA binding"/>
    <property type="evidence" value="ECO:0007669"/>
    <property type="project" value="UniProtKB-UniRule"/>
</dbReference>
<evidence type="ECO:0000256" key="5">
    <source>
        <dbReference type="ARBA" id="ARBA00022722"/>
    </source>
</evidence>
<dbReference type="InterPro" id="IPR004649">
    <property type="entry name" value="RNase_H2_suA"/>
</dbReference>
<dbReference type="GO" id="GO:0043137">
    <property type="term" value="P:DNA replication, removal of RNA primer"/>
    <property type="evidence" value="ECO:0007669"/>
    <property type="project" value="TreeGrafter"/>
</dbReference>
<dbReference type="SUPFAM" id="SSF53098">
    <property type="entry name" value="Ribonuclease H-like"/>
    <property type="match status" value="1"/>
</dbReference>
<dbReference type="Ensembl" id="ENSCSAVT00000018767.1">
    <property type="protein sequence ID" value="ENSCSAVP00000018565.1"/>
    <property type="gene ID" value="ENSCSAVG00000010904.1"/>
</dbReference>
<comment type="cofactor">
    <cofactor evidence="2">
        <name>Mg(2+)</name>
        <dbReference type="ChEBI" id="CHEBI:18420"/>
    </cofactor>
</comment>